<protein>
    <submittedName>
        <fullName evidence="2">Uncharacterized protein</fullName>
    </submittedName>
</protein>
<accession>A0A9Q0GQF7</accession>
<evidence type="ECO:0000313" key="2">
    <source>
        <dbReference type="EMBL" id="KAJ4950575.1"/>
    </source>
</evidence>
<name>A0A9Q0GQF7_9MAGN</name>
<dbReference type="Proteomes" id="UP001141806">
    <property type="component" value="Unassembled WGS sequence"/>
</dbReference>
<keyword evidence="1" id="KW-0812">Transmembrane</keyword>
<feature type="transmembrane region" description="Helical" evidence="1">
    <location>
        <begin position="20"/>
        <end position="41"/>
    </location>
</feature>
<comment type="caution">
    <text evidence="2">The sequence shown here is derived from an EMBL/GenBank/DDBJ whole genome shotgun (WGS) entry which is preliminary data.</text>
</comment>
<feature type="transmembrane region" description="Helical" evidence="1">
    <location>
        <begin position="53"/>
        <end position="73"/>
    </location>
</feature>
<dbReference type="AlphaFoldDB" id="A0A9Q0GQF7"/>
<gene>
    <name evidence="2" type="ORF">NE237_027407</name>
</gene>
<dbReference type="EMBL" id="JAMYWD010000012">
    <property type="protein sequence ID" value="KAJ4950575.1"/>
    <property type="molecule type" value="Genomic_DNA"/>
</dbReference>
<evidence type="ECO:0000256" key="1">
    <source>
        <dbReference type="SAM" id="Phobius"/>
    </source>
</evidence>
<keyword evidence="1" id="KW-1133">Transmembrane helix</keyword>
<sequence length="109" mass="12782">MKTGSSIASPYFIVHDTSAFLCNTYKLEFLFCLFFLFLYLLHTPPPFSPPLLFFLPSLLLEIFSIGCYSRIILPVSYNFYFRPNRWSLFDLLLEHGFNLYTNLSNLTVM</sequence>
<reference evidence="2" key="1">
    <citation type="journal article" date="2023" name="Plant J.">
        <title>The genome of the king protea, Protea cynaroides.</title>
        <authorList>
            <person name="Chang J."/>
            <person name="Duong T.A."/>
            <person name="Schoeman C."/>
            <person name="Ma X."/>
            <person name="Roodt D."/>
            <person name="Barker N."/>
            <person name="Li Z."/>
            <person name="Van de Peer Y."/>
            <person name="Mizrachi E."/>
        </authorList>
    </citation>
    <scope>NUCLEOTIDE SEQUENCE</scope>
    <source>
        <tissue evidence="2">Young leaves</tissue>
    </source>
</reference>
<organism evidence="2 3">
    <name type="scientific">Protea cynaroides</name>
    <dbReference type="NCBI Taxonomy" id="273540"/>
    <lineage>
        <taxon>Eukaryota</taxon>
        <taxon>Viridiplantae</taxon>
        <taxon>Streptophyta</taxon>
        <taxon>Embryophyta</taxon>
        <taxon>Tracheophyta</taxon>
        <taxon>Spermatophyta</taxon>
        <taxon>Magnoliopsida</taxon>
        <taxon>Proteales</taxon>
        <taxon>Proteaceae</taxon>
        <taxon>Protea</taxon>
    </lineage>
</organism>
<keyword evidence="1" id="KW-0472">Membrane</keyword>
<proteinExistence type="predicted"/>
<evidence type="ECO:0000313" key="3">
    <source>
        <dbReference type="Proteomes" id="UP001141806"/>
    </source>
</evidence>
<keyword evidence="3" id="KW-1185">Reference proteome</keyword>